<proteinExistence type="predicted"/>
<evidence type="ECO:0000313" key="2">
    <source>
        <dbReference type="EMBL" id="MBC5850474.1"/>
    </source>
</evidence>
<feature type="chain" id="PRO_5040860971" evidence="1">
    <location>
        <begin position="26"/>
        <end position="183"/>
    </location>
</feature>
<accession>A0A9X0UHZ2</accession>
<dbReference type="RefSeq" id="WP_187025562.1">
    <property type="nucleotide sequence ID" value="NZ_JACRUP010000002.1"/>
</dbReference>
<dbReference type="Proteomes" id="UP000615796">
    <property type="component" value="Unassembled WGS sequence"/>
</dbReference>
<keyword evidence="1" id="KW-0732">Signal</keyword>
<keyword evidence="3" id="KW-1185">Reference proteome</keyword>
<evidence type="ECO:0000256" key="1">
    <source>
        <dbReference type="SAM" id="SignalP"/>
    </source>
</evidence>
<gene>
    <name evidence="2" type="ORF">H8Q88_05820</name>
</gene>
<protein>
    <submittedName>
        <fullName evidence="2">Uncharacterized protein</fullName>
    </submittedName>
</protein>
<comment type="caution">
    <text evidence="2">The sequence shown here is derived from an EMBL/GenBank/DDBJ whole genome shotgun (WGS) entry which is preliminary data.</text>
</comment>
<feature type="signal peptide" evidence="1">
    <location>
        <begin position="1"/>
        <end position="25"/>
    </location>
</feature>
<dbReference type="AlphaFoldDB" id="A0A9X0UHZ2"/>
<evidence type="ECO:0000313" key="3">
    <source>
        <dbReference type="Proteomes" id="UP000615796"/>
    </source>
</evidence>
<sequence length="183" mass="20533">MFYINLIKTLALLFLSIALFSEVNAAPIVKAIPVSTSIDKNKFYSESFTKVVFLPSILTAEYNRVIGTFYPVNTSLIIETDIPNNEANTSYQLILTDNQAQCHTTTGSVVDLYDKFVNVEIDGKSIGINESIKLDDFKSNQNGFKSSIHYFNLQFSSLPDKMKVDEYLLRCGGSISVRLEFTI</sequence>
<reference evidence="2" key="1">
    <citation type="submission" date="2020-08" db="EMBL/GenBank/DDBJ databases">
        <title>Genome Sequencing and Pan-Genome Analysis of Migratory bird Vibrio Strains, Inner Mongolia.</title>
        <authorList>
            <person name="Zheng L."/>
        </authorList>
    </citation>
    <scope>NUCLEOTIDE SEQUENCE</scope>
    <source>
        <strain evidence="2">M13F</strain>
    </source>
</reference>
<name>A0A9X0UHZ2_VIBME</name>
<dbReference type="EMBL" id="JACRUP010000002">
    <property type="protein sequence ID" value="MBC5850474.1"/>
    <property type="molecule type" value="Genomic_DNA"/>
</dbReference>
<organism evidence="2 3">
    <name type="scientific">Vibrio metschnikovii</name>
    <dbReference type="NCBI Taxonomy" id="28172"/>
    <lineage>
        <taxon>Bacteria</taxon>
        <taxon>Pseudomonadati</taxon>
        <taxon>Pseudomonadota</taxon>
        <taxon>Gammaproteobacteria</taxon>
        <taxon>Vibrionales</taxon>
        <taxon>Vibrionaceae</taxon>
        <taxon>Vibrio</taxon>
    </lineage>
</organism>